<gene>
    <name evidence="1" type="ORF">HMPREF9456_00981</name>
</gene>
<organism evidence="1 2">
    <name type="scientific">Dysgonomonas mossii DSM 22836</name>
    <dbReference type="NCBI Taxonomy" id="742767"/>
    <lineage>
        <taxon>Bacteria</taxon>
        <taxon>Pseudomonadati</taxon>
        <taxon>Bacteroidota</taxon>
        <taxon>Bacteroidia</taxon>
        <taxon>Bacteroidales</taxon>
        <taxon>Dysgonomonadaceae</taxon>
        <taxon>Dysgonomonas</taxon>
    </lineage>
</organism>
<reference evidence="1 2" key="1">
    <citation type="submission" date="2011-04" db="EMBL/GenBank/DDBJ databases">
        <title>The Genome Sequence of Dysgonomonas mossii DSM 22836.</title>
        <authorList>
            <consortium name="The Broad Institute Genome Sequencing Platform"/>
            <person name="Earl A."/>
            <person name="Ward D."/>
            <person name="Feldgarden M."/>
            <person name="Gevers D."/>
            <person name="Pudlo N."/>
            <person name="Martens E."/>
            <person name="Allen-Vercoe E."/>
            <person name="Young S.K."/>
            <person name="Zeng Q."/>
            <person name="Gargeya S."/>
            <person name="Fitzgerald M."/>
            <person name="Haas B."/>
            <person name="Abouelleil A."/>
            <person name="Alvarado L."/>
            <person name="Arachchi H.M."/>
            <person name="Berlin A."/>
            <person name="Brown A."/>
            <person name="Chapman S.B."/>
            <person name="Chen Z."/>
            <person name="Dunbar C."/>
            <person name="Freedman E."/>
            <person name="Gearin G."/>
            <person name="Gellesch M."/>
            <person name="Goldberg J."/>
            <person name="Griggs A."/>
            <person name="Gujja S."/>
            <person name="Heiman D."/>
            <person name="Howarth C."/>
            <person name="Larson L."/>
            <person name="Lui A."/>
            <person name="MacDonald P.J.P."/>
            <person name="Mehta T."/>
            <person name="Montmayeur A."/>
            <person name="Murphy C."/>
            <person name="Neiman D."/>
            <person name="Pearson M."/>
            <person name="Priest M."/>
            <person name="Roberts A."/>
            <person name="Saif S."/>
            <person name="Shea T."/>
            <person name="Shenoy N."/>
            <person name="Sisk P."/>
            <person name="Stolte C."/>
            <person name="Sykes S."/>
            <person name="Yandava C."/>
            <person name="Wortman J."/>
            <person name="Nusbaum C."/>
            <person name="Birren B."/>
        </authorList>
    </citation>
    <scope>NUCLEOTIDE SEQUENCE [LARGE SCALE GENOMIC DNA]</scope>
    <source>
        <strain evidence="1 2">DSM 22836</strain>
    </source>
</reference>
<proteinExistence type="predicted"/>
<dbReference type="AlphaFoldDB" id="F8WZ81"/>
<protein>
    <recommendedName>
        <fullName evidence="3">Tetratricopeptide repeat protein</fullName>
    </recommendedName>
</protein>
<comment type="caution">
    <text evidence="1">The sequence shown here is derived from an EMBL/GenBank/DDBJ whole genome shotgun (WGS) entry which is preliminary data.</text>
</comment>
<dbReference type="eggNOG" id="ENOG502Z7TA">
    <property type="taxonomic scope" value="Bacteria"/>
</dbReference>
<dbReference type="EMBL" id="ADLW01000004">
    <property type="protein sequence ID" value="EGK03953.1"/>
    <property type="molecule type" value="Genomic_DNA"/>
</dbReference>
<dbReference type="OrthoDB" id="594666at2"/>
<keyword evidence="2" id="KW-1185">Reference proteome</keyword>
<dbReference type="HOGENOM" id="CLU_075055_0_0_10"/>
<name>F8WZ81_9BACT</name>
<dbReference type="GeneID" id="78081657"/>
<accession>F8WZ81</accession>
<dbReference type="STRING" id="742767.HMPREF9456_00981"/>
<dbReference type="Proteomes" id="UP000006420">
    <property type="component" value="Unassembled WGS sequence"/>
</dbReference>
<evidence type="ECO:0000313" key="1">
    <source>
        <dbReference type="EMBL" id="EGK03953.1"/>
    </source>
</evidence>
<sequence length="261" mass="31118">MDIQKLNEFIIQKNSPSKSDIGSLERIAFEYPFFQAAIFIYLKAVYIHEPERYKTELERLSITIADRRALFYYIFSEEYQQFFVETGKKEIAEDKTNILLNAFFESRGETTGDDMQLEYNISHSSIATTDYFSYIQYQPQEEEEENKEDINLQLKHQDIIDTFITKSEEEGIHIQIEKEDESLRDHTYEVKDGDEDQDELNEDLFFTETLAKIYIKQQKYEKAYKIIKHLSLNYPKKNIYFADQLSFLEKLIINSKSKDKK</sequence>
<evidence type="ECO:0000313" key="2">
    <source>
        <dbReference type="Proteomes" id="UP000006420"/>
    </source>
</evidence>
<dbReference type="RefSeq" id="WP_006842352.1">
    <property type="nucleotide sequence ID" value="NZ_AQWJ01000002.1"/>
</dbReference>
<evidence type="ECO:0008006" key="3">
    <source>
        <dbReference type="Google" id="ProtNLM"/>
    </source>
</evidence>